<proteinExistence type="predicted"/>
<feature type="signal peptide" evidence="1">
    <location>
        <begin position="1"/>
        <end position="22"/>
    </location>
</feature>
<dbReference type="PROSITE" id="PS51767">
    <property type="entry name" value="PEPTIDASE_A1"/>
    <property type="match status" value="1"/>
</dbReference>
<dbReference type="SUPFAM" id="SSF50630">
    <property type="entry name" value="Acid proteases"/>
    <property type="match status" value="1"/>
</dbReference>
<dbReference type="Proteomes" id="UP000245942">
    <property type="component" value="Unassembled WGS sequence"/>
</dbReference>
<evidence type="ECO:0000313" key="4">
    <source>
        <dbReference type="Proteomes" id="UP000245942"/>
    </source>
</evidence>
<keyword evidence="1" id="KW-0732">Signal</keyword>
<dbReference type="EMBL" id="KZ819330">
    <property type="protein sequence ID" value="PWN19660.1"/>
    <property type="molecule type" value="Genomic_DNA"/>
</dbReference>
<dbReference type="Gene3D" id="2.40.70.10">
    <property type="entry name" value="Acid Proteases"/>
    <property type="match status" value="2"/>
</dbReference>
<evidence type="ECO:0000256" key="1">
    <source>
        <dbReference type="SAM" id="SignalP"/>
    </source>
</evidence>
<feature type="domain" description="Peptidase A1" evidence="2">
    <location>
        <begin position="75"/>
        <end position="394"/>
    </location>
</feature>
<accession>A0A316U3A6</accession>
<protein>
    <recommendedName>
        <fullName evidence="2">Peptidase A1 domain-containing protein</fullName>
    </recommendedName>
</protein>
<organism evidence="3 4">
    <name type="scientific">Pseudomicrostroma glucosiphilum</name>
    <dbReference type="NCBI Taxonomy" id="1684307"/>
    <lineage>
        <taxon>Eukaryota</taxon>
        <taxon>Fungi</taxon>
        <taxon>Dikarya</taxon>
        <taxon>Basidiomycota</taxon>
        <taxon>Ustilaginomycotina</taxon>
        <taxon>Exobasidiomycetes</taxon>
        <taxon>Microstromatales</taxon>
        <taxon>Microstromatales incertae sedis</taxon>
        <taxon>Pseudomicrostroma</taxon>
    </lineage>
</organism>
<reference evidence="3 4" key="1">
    <citation type="journal article" date="2018" name="Mol. Biol. Evol.">
        <title>Broad Genomic Sampling Reveals a Smut Pathogenic Ancestry of the Fungal Clade Ustilaginomycotina.</title>
        <authorList>
            <person name="Kijpornyongpan T."/>
            <person name="Mondo S.J."/>
            <person name="Barry K."/>
            <person name="Sandor L."/>
            <person name="Lee J."/>
            <person name="Lipzen A."/>
            <person name="Pangilinan J."/>
            <person name="LaButti K."/>
            <person name="Hainaut M."/>
            <person name="Henrissat B."/>
            <person name="Grigoriev I.V."/>
            <person name="Spatafora J.W."/>
            <person name="Aime M.C."/>
        </authorList>
    </citation>
    <scope>NUCLEOTIDE SEQUENCE [LARGE SCALE GENOMIC DNA]</scope>
    <source>
        <strain evidence="3 4">MCA 4718</strain>
    </source>
</reference>
<feature type="chain" id="PRO_5016242625" description="Peptidase A1 domain-containing protein" evidence="1">
    <location>
        <begin position="23"/>
        <end position="396"/>
    </location>
</feature>
<dbReference type="GeneID" id="37012918"/>
<sequence length="396" mass="42452">MPSFSNLLHLVTLALTLSVASGDARMDLVKRDSASDREAHAAVARAFSASGLEERNIEQGGVYSIPLVRRTGTTFTNNTLLRRGAQSVDVDIDTFAIELGINGKKYPYNVLTHSDLIIAMNVKDDASAWNPAADLKLKKATTNGPKVTSTVGGTAAQYKVSDVSIGNSTLHNIGVLYGDPASANDKGEPVGDLGLGLPGSTAFRNTAASSMLKTIYEAKAWAKPIFSLALHRPDAKQSELILGAESQGAKGAKPFWQSSQKNRWAVNVSFNGHRGIADLATNTHFIIAPPDVATELIKKVGLTPEKNKDGETVGKLDCDKQIGDTKIDLDGGSLLFTSDYGAVRDDPDGNQCTYIIKGVEQGDYPTPYTFGMIVFYNYNVNFDFTSGKPRVGFVRA</sequence>
<evidence type="ECO:0000313" key="3">
    <source>
        <dbReference type="EMBL" id="PWN19660.1"/>
    </source>
</evidence>
<keyword evidence="4" id="KW-1185">Reference proteome</keyword>
<dbReference type="AlphaFoldDB" id="A0A316U3A6"/>
<name>A0A316U3A6_9BASI</name>
<gene>
    <name evidence="3" type="ORF">BCV69DRAFT_277967</name>
</gene>
<dbReference type="InterPro" id="IPR021109">
    <property type="entry name" value="Peptidase_aspartic_dom_sf"/>
</dbReference>
<evidence type="ECO:0000259" key="2">
    <source>
        <dbReference type="PROSITE" id="PS51767"/>
    </source>
</evidence>
<dbReference type="RefSeq" id="XP_025346820.1">
    <property type="nucleotide sequence ID" value="XM_025491184.1"/>
</dbReference>
<dbReference type="Pfam" id="PF00026">
    <property type="entry name" value="Asp"/>
    <property type="match status" value="1"/>
</dbReference>
<dbReference type="InterPro" id="IPR033121">
    <property type="entry name" value="PEPTIDASE_A1"/>
</dbReference>